<evidence type="ECO:0000256" key="4">
    <source>
        <dbReference type="ARBA" id="ARBA00022692"/>
    </source>
</evidence>
<dbReference type="InterPro" id="IPR003416">
    <property type="entry name" value="MgtC/SapB/SrpB/YhiD_fam"/>
</dbReference>
<keyword evidence="6" id="KW-0472">Membrane</keyword>
<evidence type="ECO:0000256" key="5">
    <source>
        <dbReference type="ARBA" id="ARBA00022989"/>
    </source>
</evidence>
<dbReference type="PANTHER" id="PTHR33778">
    <property type="entry name" value="PROTEIN MGTC"/>
    <property type="match status" value="1"/>
</dbReference>
<keyword evidence="4" id="KW-0812">Transmembrane</keyword>
<dbReference type="Pfam" id="PF21770">
    <property type="entry name" value="MgtC_SapB_C"/>
    <property type="match status" value="1"/>
</dbReference>
<dbReference type="Pfam" id="PF02308">
    <property type="entry name" value="MgtC"/>
    <property type="match status" value="1"/>
</dbReference>
<accession>A0A328VB04</accession>
<dbReference type="InterPro" id="IPR049177">
    <property type="entry name" value="MgtC_SapB_SrpB_YhiD_N"/>
</dbReference>
<dbReference type="GO" id="GO:0005886">
    <property type="term" value="C:plasma membrane"/>
    <property type="evidence" value="ECO:0007669"/>
    <property type="project" value="UniProtKB-SubCell"/>
</dbReference>
<feature type="domain" description="MgtC/SapB/SrpB/YhiD N-terminal" evidence="7">
    <location>
        <begin position="8"/>
        <end position="84"/>
    </location>
</feature>
<keyword evidence="10" id="KW-1185">Reference proteome</keyword>
<dbReference type="Gene3D" id="3.30.70.260">
    <property type="match status" value="1"/>
</dbReference>
<comment type="caution">
    <text evidence="9">The sequence shown here is derived from an EMBL/GenBank/DDBJ whole genome shotgun (WGS) entry which is preliminary data.</text>
</comment>
<proteinExistence type="inferred from homology"/>
<keyword evidence="3" id="KW-1003">Cell membrane</keyword>
<dbReference type="PANTHER" id="PTHR33778:SF3">
    <property type="entry name" value="PROTEIN MGTC"/>
    <property type="match status" value="1"/>
</dbReference>
<evidence type="ECO:0000256" key="6">
    <source>
        <dbReference type="ARBA" id="ARBA00023136"/>
    </source>
</evidence>
<comment type="subcellular location">
    <subcellularLocation>
        <location evidence="1">Cell membrane</location>
        <topology evidence="1">Multi-pass membrane protein</topology>
    </subcellularLocation>
</comment>
<dbReference type="AlphaFoldDB" id="A0A328VB04"/>
<protein>
    <submittedName>
        <fullName evidence="9">Uncharacterized protein</fullName>
    </submittedName>
</protein>
<keyword evidence="5" id="KW-1133">Transmembrane helix</keyword>
<dbReference type="PRINTS" id="PR01837">
    <property type="entry name" value="MGTCSAPBPROT"/>
</dbReference>
<name>A0A328VB04_9CHLR</name>
<evidence type="ECO:0000259" key="8">
    <source>
        <dbReference type="Pfam" id="PF21770"/>
    </source>
</evidence>
<evidence type="ECO:0000256" key="3">
    <source>
        <dbReference type="ARBA" id="ARBA00022475"/>
    </source>
</evidence>
<reference evidence="9 10" key="1">
    <citation type="submission" date="2016-08" db="EMBL/GenBank/DDBJ databases">
        <title>Analysis of Carbohydrate Active Enzymes in Thermogemmatispora T81 Reveals Carbohydrate Degradation Ability.</title>
        <authorList>
            <person name="Tomazini A."/>
            <person name="Lal S."/>
            <person name="Stott M."/>
            <person name="Henrissat B."/>
            <person name="Polikarpov I."/>
            <person name="Sparling R."/>
            <person name="Levin D.B."/>
        </authorList>
    </citation>
    <scope>NUCLEOTIDE SEQUENCE [LARGE SCALE GENOMIC DNA]</scope>
    <source>
        <strain evidence="9 10">T81</strain>
    </source>
</reference>
<evidence type="ECO:0000256" key="2">
    <source>
        <dbReference type="ARBA" id="ARBA00009298"/>
    </source>
</evidence>
<comment type="similarity">
    <text evidence="2">Belongs to the MgtC/SapB family.</text>
</comment>
<dbReference type="Proteomes" id="UP000248706">
    <property type="component" value="Unassembled WGS sequence"/>
</dbReference>
<dbReference type="EMBL" id="MCIF01000002">
    <property type="protein sequence ID" value="RAQ93911.1"/>
    <property type="molecule type" value="Genomic_DNA"/>
</dbReference>
<sequence>MFVLTTALIGFDTRTAAQVVSGVGLICSGVIPAMGEINVRGLNTTGTLWRASAIGVLAGVGQPGLAGPSASMIVAVLLMLRPLSVQINRQSQQRERRGLLLHYQVQLACPSESEIPIRSLLFQQTQGGPLVLQSLESEDSPDPRCIMVRAELQSEGVQTQAVEQLVAQLSLEPPVSAIRWSIRAAHLADEESGEQVTYAPEEPLAALIRRPVRSTRLGSVVDRREG</sequence>
<evidence type="ECO:0000256" key="1">
    <source>
        <dbReference type="ARBA" id="ARBA00004651"/>
    </source>
</evidence>
<gene>
    <name evidence="9" type="ORF">A4R35_00100</name>
</gene>
<evidence type="ECO:0000313" key="10">
    <source>
        <dbReference type="Proteomes" id="UP000248706"/>
    </source>
</evidence>
<evidence type="ECO:0000259" key="7">
    <source>
        <dbReference type="Pfam" id="PF02308"/>
    </source>
</evidence>
<organism evidence="9 10">
    <name type="scientific">Thermogemmatispora tikiterensis</name>
    <dbReference type="NCBI Taxonomy" id="1825093"/>
    <lineage>
        <taxon>Bacteria</taxon>
        <taxon>Bacillati</taxon>
        <taxon>Chloroflexota</taxon>
        <taxon>Ktedonobacteria</taxon>
        <taxon>Thermogemmatisporales</taxon>
        <taxon>Thermogemmatisporaceae</taxon>
        <taxon>Thermogemmatispora</taxon>
    </lineage>
</organism>
<feature type="domain" description="MgtC-like C-terminal" evidence="8">
    <location>
        <begin position="103"/>
        <end position="180"/>
    </location>
</feature>
<evidence type="ECO:0000313" key="9">
    <source>
        <dbReference type="EMBL" id="RAQ93911.1"/>
    </source>
</evidence>
<dbReference type="InterPro" id="IPR048640">
    <property type="entry name" value="MgtC-like_C"/>
</dbReference>